<dbReference type="NCBIfam" id="TIGR01498">
    <property type="entry name" value="folK"/>
    <property type="match status" value="1"/>
</dbReference>
<evidence type="ECO:0000256" key="8">
    <source>
        <dbReference type="ARBA" id="ARBA00022909"/>
    </source>
</evidence>
<dbReference type="GeneID" id="52229297"/>
<evidence type="ECO:0000256" key="4">
    <source>
        <dbReference type="ARBA" id="ARBA00022679"/>
    </source>
</evidence>
<dbReference type="GO" id="GO:0046656">
    <property type="term" value="P:folic acid biosynthetic process"/>
    <property type="evidence" value="ECO:0007669"/>
    <property type="project" value="UniProtKB-KW"/>
</dbReference>
<dbReference type="SUPFAM" id="SSF55083">
    <property type="entry name" value="6-hydroxymethyl-7,8-dihydropterin pyrophosphokinase, HPPK"/>
    <property type="match status" value="1"/>
</dbReference>
<evidence type="ECO:0000313" key="10">
    <source>
        <dbReference type="EMBL" id="BBA92342.1"/>
    </source>
</evidence>
<dbReference type="GO" id="GO:0016301">
    <property type="term" value="F:kinase activity"/>
    <property type="evidence" value="ECO:0007669"/>
    <property type="project" value="UniProtKB-KW"/>
</dbReference>
<evidence type="ECO:0000256" key="6">
    <source>
        <dbReference type="ARBA" id="ARBA00022777"/>
    </source>
</evidence>
<sequence>MKHLAYLSIGGNMGDRLAYLQAALEKLDNHKDCQLGLVSSIYETPAWGKTDQADFLNLACQVYTDLSAQDFLAFCQKIEQDLHRVRLEKWGERTIDLDIIFWDQERIAEEHLVVPHPYAQERAFVLIPLAEIAATYCHPVFGKTVADLLAELGEQKDIRIFSKPPFE</sequence>
<keyword evidence="4" id="KW-0808">Transferase</keyword>
<dbReference type="OrthoDB" id="9808041at2"/>
<proteinExistence type="predicted"/>
<dbReference type="RefSeq" id="WP_120171544.1">
    <property type="nucleotide sequence ID" value="NZ_AP018400.1"/>
</dbReference>
<dbReference type="UniPathway" id="UPA00077">
    <property type="reaction ID" value="UER00155"/>
</dbReference>
<dbReference type="AlphaFoldDB" id="A0A2Z5TVA1"/>
<dbReference type="PANTHER" id="PTHR43071:SF1">
    <property type="entry name" value="2-AMINO-4-HYDROXY-6-HYDROXYMETHYLDIHYDROPTERIDINE PYROPHOSPHOKINASE"/>
    <property type="match status" value="1"/>
</dbReference>
<dbReference type="EC" id="2.7.6.3" evidence="3"/>
<dbReference type="KEGG" id="srq:SR187_3665"/>
<evidence type="ECO:0000256" key="7">
    <source>
        <dbReference type="ARBA" id="ARBA00022840"/>
    </source>
</evidence>
<dbReference type="PROSITE" id="PS00794">
    <property type="entry name" value="HPPK"/>
    <property type="match status" value="1"/>
</dbReference>
<comment type="pathway">
    <text evidence="2">Cofactor biosynthesis; tetrahydrofolate biosynthesis; 2-amino-4-hydroxy-6-hydroxymethyl-7,8-dihydropteridine diphosphate from 7,8-dihydroneopterin triphosphate: step 4/4.</text>
</comment>
<dbReference type="Gene3D" id="3.30.70.560">
    <property type="entry name" value="7,8-Dihydro-6-hydroxymethylpterin-pyrophosphokinase HPPK"/>
    <property type="match status" value="1"/>
</dbReference>
<keyword evidence="7" id="KW-0067">ATP-binding</keyword>
<keyword evidence="8" id="KW-0289">Folate biosynthesis</keyword>
<dbReference type="GO" id="GO:0005524">
    <property type="term" value="F:ATP binding"/>
    <property type="evidence" value="ECO:0007669"/>
    <property type="project" value="UniProtKB-KW"/>
</dbReference>
<dbReference type="Pfam" id="PF01288">
    <property type="entry name" value="HPPK"/>
    <property type="match status" value="1"/>
</dbReference>
<dbReference type="PANTHER" id="PTHR43071">
    <property type="entry name" value="2-AMINO-4-HYDROXY-6-HYDROXYMETHYLDIHYDROPTERIDINE PYROPHOSPHOKINASE"/>
    <property type="match status" value="1"/>
</dbReference>
<gene>
    <name evidence="10" type="ORF">SR187_3665</name>
</gene>
<dbReference type="Proteomes" id="UP000269331">
    <property type="component" value="Chromosome"/>
</dbReference>
<feature type="domain" description="7,8-dihydro-6-hydroxymethylpterin-pyrophosphokinase" evidence="9">
    <location>
        <begin position="89"/>
        <end position="100"/>
    </location>
</feature>
<organism evidence="10 11">
    <name type="scientific">Streptococcus ruminantium</name>
    <dbReference type="NCBI Taxonomy" id="1917441"/>
    <lineage>
        <taxon>Bacteria</taxon>
        <taxon>Bacillati</taxon>
        <taxon>Bacillota</taxon>
        <taxon>Bacilli</taxon>
        <taxon>Lactobacillales</taxon>
        <taxon>Streptococcaceae</taxon>
        <taxon>Streptococcus</taxon>
    </lineage>
</organism>
<accession>A0A2Z5TVA1</accession>
<dbReference type="InterPro" id="IPR000550">
    <property type="entry name" value="Hppk"/>
</dbReference>
<keyword evidence="5" id="KW-0547">Nucleotide-binding</keyword>
<dbReference type="GO" id="GO:0003848">
    <property type="term" value="F:2-amino-4-hydroxy-6-hydroxymethyldihydropteridine diphosphokinase activity"/>
    <property type="evidence" value="ECO:0007669"/>
    <property type="project" value="UniProtKB-EC"/>
</dbReference>
<dbReference type="InterPro" id="IPR035907">
    <property type="entry name" value="Hppk_sf"/>
</dbReference>
<name>A0A2Z5TVA1_9STRE</name>
<protein>
    <recommendedName>
        <fullName evidence="3">2-amino-4-hydroxy-6-hydroxymethyldihydropteridine diphosphokinase</fullName>
        <ecNumber evidence="3">2.7.6.3</ecNumber>
    </recommendedName>
</protein>
<dbReference type="CDD" id="cd00483">
    <property type="entry name" value="HPPK"/>
    <property type="match status" value="1"/>
</dbReference>
<evidence type="ECO:0000313" key="11">
    <source>
        <dbReference type="Proteomes" id="UP000269331"/>
    </source>
</evidence>
<comment type="catalytic activity">
    <reaction evidence="1">
        <text>6-hydroxymethyl-7,8-dihydropterin + ATP = (7,8-dihydropterin-6-yl)methyl diphosphate + AMP + H(+)</text>
        <dbReference type="Rhea" id="RHEA:11412"/>
        <dbReference type="ChEBI" id="CHEBI:15378"/>
        <dbReference type="ChEBI" id="CHEBI:30616"/>
        <dbReference type="ChEBI" id="CHEBI:44841"/>
        <dbReference type="ChEBI" id="CHEBI:72950"/>
        <dbReference type="ChEBI" id="CHEBI:456215"/>
        <dbReference type="EC" id="2.7.6.3"/>
    </reaction>
</comment>
<evidence type="ECO:0000256" key="3">
    <source>
        <dbReference type="ARBA" id="ARBA00013253"/>
    </source>
</evidence>
<keyword evidence="6 10" id="KW-0418">Kinase</keyword>
<evidence type="ECO:0000256" key="5">
    <source>
        <dbReference type="ARBA" id="ARBA00022741"/>
    </source>
</evidence>
<evidence type="ECO:0000259" key="9">
    <source>
        <dbReference type="PROSITE" id="PS00794"/>
    </source>
</evidence>
<evidence type="ECO:0000256" key="2">
    <source>
        <dbReference type="ARBA" id="ARBA00005051"/>
    </source>
</evidence>
<dbReference type="GO" id="GO:0046654">
    <property type="term" value="P:tetrahydrofolate biosynthetic process"/>
    <property type="evidence" value="ECO:0007669"/>
    <property type="project" value="UniProtKB-UniPathway"/>
</dbReference>
<evidence type="ECO:0000256" key="1">
    <source>
        <dbReference type="ARBA" id="ARBA00000198"/>
    </source>
</evidence>
<dbReference type="EMBL" id="AP018400">
    <property type="protein sequence ID" value="BBA92342.1"/>
    <property type="molecule type" value="Genomic_DNA"/>
</dbReference>
<reference evidence="10 11" key="1">
    <citation type="journal article" date="2018" name="Genome Biol. Evol.">
        <title>Complete Genome Sequence of Streptococcus ruminantium sp. nov. GUT-187T (=DSM 104980T =JCM 31869T), the Type Strain of S. ruminantium, and Comparison with Genome Sequences of Streptococcus suis Strains.</title>
        <authorList>
            <person name="Tohya M."/>
            <person name="Sekizaki T."/>
            <person name="Miyoshi-Akiyama T."/>
        </authorList>
    </citation>
    <scope>NUCLEOTIDE SEQUENCE [LARGE SCALE GENOMIC DNA]</scope>
    <source>
        <strain evidence="10 11">GUT187T</strain>
    </source>
</reference>